<dbReference type="Gene3D" id="1.10.357.10">
    <property type="entry name" value="Tetracycline Repressor, domain 2"/>
    <property type="match status" value="1"/>
</dbReference>
<dbReference type="RefSeq" id="WP_345636065.1">
    <property type="nucleotide sequence ID" value="NZ_BAABJQ010000026.1"/>
</dbReference>
<proteinExistence type="predicted"/>
<evidence type="ECO:0000256" key="1">
    <source>
        <dbReference type="ARBA" id="ARBA00023125"/>
    </source>
</evidence>
<feature type="DNA-binding region" description="H-T-H motif" evidence="2">
    <location>
        <begin position="39"/>
        <end position="58"/>
    </location>
</feature>
<evidence type="ECO:0000313" key="5">
    <source>
        <dbReference type="Proteomes" id="UP001501570"/>
    </source>
</evidence>
<dbReference type="PRINTS" id="PR00455">
    <property type="entry name" value="HTHTETR"/>
</dbReference>
<dbReference type="PANTHER" id="PTHR30055">
    <property type="entry name" value="HTH-TYPE TRANSCRIPTIONAL REGULATOR RUTR"/>
    <property type="match status" value="1"/>
</dbReference>
<sequence length="223" mass="23982">MPDTSFQRARSADRKRQRADDLIEAARSLALETGVASVTLTAVADRAGVHHSAMRRYFPSHKDVLLRLATEGWTRWSEFASAALRAQAPVTAPTLAEILVSGLDADPLFCDLLANVPLHLEHEAALGHVADFKRISHAALSAMVDAIAEAAPDLDRDRALDVVTAANALAATLWQVGHPPESLARAYSDDPSIAPTWALDFTSTLTRLLTATCVGLCARQKGR</sequence>
<reference evidence="5" key="1">
    <citation type="journal article" date="2019" name="Int. J. Syst. Evol. Microbiol.">
        <title>The Global Catalogue of Microorganisms (GCM) 10K type strain sequencing project: providing services to taxonomists for standard genome sequencing and annotation.</title>
        <authorList>
            <consortium name="The Broad Institute Genomics Platform"/>
            <consortium name="The Broad Institute Genome Sequencing Center for Infectious Disease"/>
            <person name="Wu L."/>
            <person name="Ma J."/>
        </authorList>
    </citation>
    <scope>NUCLEOTIDE SEQUENCE [LARGE SCALE GENOMIC DNA]</scope>
    <source>
        <strain evidence="5">JCM 18304</strain>
    </source>
</reference>
<dbReference type="Proteomes" id="UP001501570">
    <property type="component" value="Unassembled WGS sequence"/>
</dbReference>
<evidence type="ECO:0000313" key="4">
    <source>
        <dbReference type="EMBL" id="GAA5196236.1"/>
    </source>
</evidence>
<accession>A0ABP9SH23</accession>
<keyword evidence="1 2" id="KW-0238">DNA-binding</keyword>
<dbReference type="EMBL" id="BAABJQ010000026">
    <property type="protein sequence ID" value="GAA5196236.1"/>
    <property type="molecule type" value="Genomic_DNA"/>
</dbReference>
<evidence type="ECO:0000259" key="3">
    <source>
        <dbReference type="PROSITE" id="PS50977"/>
    </source>
</evidence>
<gene>
    <name evidence="4" type="ORF">GCM10023322_64660</name>
</gene>
<evidence type="ECO:0000256" key="2">
    <source>
        <dbReference type="PROSITE-ProRule" id="PRU00335"/>
    </source>
</evidence>
<dbReference type="PROSITE" id="PS50977">
    <property type="entry name" value="HTH_TETR_2"/>
    <property type="match status" value="1"/>
</dbReference>
<organism evidence="4 5">
    <name type="scientific">Rugosimonospora acidiphila</name>
    <dbReference type="NCBI Taxonomy" id="556531"/>
    <lineage>
        <taxon>Bacteria</taxon>
        <taxon>Bacillati</taxon>
        <taxon>Actinomycetota</taxon>
        <taxon>Actinomycetes</taxon>
        <taxon>Micromonosporales</taxon>
        <taxon>Micromonosporaceae</taxon>
        <taxon>Rugosimonospora</taxon>
    </lineage>
</organism>
<dbReference type="SUPFAM" id="SSF46689">
    <property type="entry name" value="Homeodomain-like"/>
    <property type="match status" value="1"/>
</dbReference>
<comment type="caution">
    <text evidence="4">The sequence shown here is derived from an EMBL/GenBank/DDBJ whole genome shotgun (WGS) entry which is preliminary data.</text>
</comment>
<dbReference type="InterPro" id="IPR050109">
    <property type="entry name" value="HTH-type_TetR-like_transc_reg"/>
</dbReference>
<keyword evidence="5" id="KW-1185">Reference proteome</keyword>
<dbReference type="Pfam" id="PF17929">
    <property type="entry name" value="TetR_C_34"/>
    <property type="match status" value="1"/>
</dbReference>
<feature type="domain" description="HTH tetR-type" evidence="3">
    <location>
        <begin position="16"/>
        <end position="76"/>
    </location>
</feature>
<dbReference type="Pfam" id="PF00440">
    <property type="entry name" value="TetR_N"/>
    <property type="match status" value="1"/>
</dbReference>
<protein>
    <submittedName>
        <fullName evidence="4">TetR family transcriptional regulator</fullName>
    </submittedName>
</protein>
<dbReference type="InterPro" id="IPR001647">
    <property type="entry name" value="HTH_TetR"/>
</dbReference>
<dbReference type="InterPro" id="IPR041483">
    <property type="entry name" value="TetR_C_34"/>
</dbReference>
<name>A0ABP9SH23_9ACTN</name>
<dbReference type="InterPro" id="IPR009057">
    <property type="entry name" value="Homeodomain-like_sf"/>
</dbReference>
<dbReference type="PANTHER" id="PTHR30055:SF178">
    <property type="entry name" value="POSSIBLE TRANSCRIPTIONAL REGULATORY PROTEIN"/>
    <property type="match status" value="1"/>
</dbReference>